<evidence type="ECO:0008006" key="5">
    <source>
        <dbReference type="Google" id="ProtNLM"/>
    </source>
</evidence>
<keyword evidence="2" id="KW-0472">Membrane</keyword>
<comment type="caution">
    <text evidence="3">The sequence shown here is derived from an EMBL/GenBank/DDBJ whole genome shotgun (WGS) entry which is preliminary data.</text>
</comment>
<organism evidence="3 4">
    <name type="scientific">Mortierella isabellina</name>
    <name type="common">Filamentous fungus</name>
    <name type="synonym">Umbelopsis isabellina</name>
    <dbReference type="NCBI Taxonomy" id="91625"/>
    <lineage>
        <taxon>Eukaryota</taxon>
        <taxon>Fungi</taxon>
        <taxon>Fungi incertae sedis</taxon>
        <taxon>Mucoromycota</taxon>
        <taxon>Mucoromycotina</taxon>
        <taxon>Umbelopsidomycetes</taxon>
        <taxon>Umbelopsidales</taxon>
        <taxon>Umbelopsidaceae</taxon>
        <taxon>Umbelopsis</taxon>
    </lineage>
</organism>
<keyword evidence="4" id="KW-1185">Reference proteome</keyword>
<evidence type="ECO:0000256" key="1">
    <source>
        <dbReference type="SAM" id="MobiDB-lite"/>
    </source>
</evidence>
<feature type="region of interest" description="Disordered" evidence="1">
    <location>
        <begin position="290"/>
        <end position="320"/>
    </location>
</feature>
<accession>A0A8H7UHM2</accession>
<reference evidence="3" key="1">
    <citation type="submission" date="2020-12" db="EMBL/GenBank/DDBJ databases">
        <title>Metabolic potential, ecology and presence of endohyphal bacteria is reflected in genomic diversity of Mucoromycotina.</title>
        <authorList>
            <person name="Muszewska A."/>
            <person name="Okrasinska A."/>
            <person name="Steczkiewicz K."/>
            <person name="Drgas O."/>
            <person name="Orlowska M."/>
            <person name="Perlinska-Lenart U."/>
            <person name="Aleksandrzak-Piekarczyk T."/>
            <person name="Szatraj K."/>
            <person name="Zielenkiewicz U."/>
            <person name="Pilsyk S."/>
            <person name="Malc E."/>
            <person name="Mieczkowski P."/>
            <person name="Kruszewska J.S."/>
            <person name="Biernat P."/>
            <person name="Pawlowska J."/>
        </authorList>
    </citation>
    <scope>NUCLEOTIDE SEQUENCE</scope>
    <source>
        <strain evidence="3">WA0000067209</strain>
    </source>
</reference>
<feature type="compositionally biased region" description="Basic and acidic residues" evidence="1">
    <location>
        <begin position="349"/>
        <end position="358"/>
    </location>
</feature>
<evidence type="ECO:0000313" key="3">
    <source>
        <dbReference type="EMBL" id="KAG2186171.1"/>
    </source>
</evidence>
<feature type="compositionally biased region" description="Basic and acidic residues" evidence="1">
    <location>
        <begin position="182"/>
        <end position="192"/>
    </location>
</feature>
<protein>
    <recommendedName>
        <fullName evidence="5">Membrane anchor Opy2 N-terminal domain-containing protein</fullName>
    </recommendedName>
</protein>
<evidence type="ECO:0000313" key="4">
    <source>
        <dbReference type="Proteomes" id="UP000654370"/>
    </source>
</evidence>
<feature type="compositionally biased region" description="Acidic residues" evidence="1">
    <location>
        <begin position="428"/>
        <end position="437"/>
    </location>
</feature>
<feature type="compositionally biased region" description="Basic and acidic residues" evidence="1">
    <location>
        <begin position="417"/>
        <end position="427"/>
    </location>
</feature>
<name>A0A8H7UHM2_MORIS</name>
<feature type="compositionally biased region" description="Basic and acidic residues" evidence="1">
    <location>
        <begin position="257"/>
        <end position="269"/>
    </location>
</feature>
<dbReference type="AlphaFoldDB" id="A0A8H7UHM2"/>
<evidence type="ECO:0000256" key="2">
    <source>
        <dbReference type="SAM" id="Phobius"/>
    </source>
</evidence>
<dbReference type="EMBL" id="JAEPQZ010000001">
    <property type="protein sequence ID" value="KAG2186171.1"/>
    <property type="molecule type" value="Genomic_DNA"/>
</dbReference>
<feature type="region of interest" description="Disordered" evidence="1">
    <location>
        <begin position="182"/>
        <end position="209"/>
    </location>
</feature>
<feature type="region of interest" description="Disordered" evidence="1">
    <location>
        <begin position="249"/>
        <end position="277"/>
    </location>
</feature>
<dbReference type="Proteomes" id="UP000654370">
    <property type="component" value="Unassembled WGS sequence"/>
</dbReference>
<gene>
    <name evidence="3" type="ORF">INT43_002609</name>
</gene>
<dbReference type="OrthoDB" id="2284384at2759"/>
<proteinExistence type="predicted"/>
<feature type="region of interest" description="Disordered" evidence="1">
    <location>
        <begin position="349"/>
        <end position="437"/>
    </location>
</feature>
<keyword evidence="2" id="KW-0812">Transmembrane</keyword>
<keyword evidence="2" id="KW-1133">Transmembrane helix</keyword>
<feature type="compositionally biased region" description="Polar residues" evidence="1">
    <location>
        <begin position="365"/>
        <end position="415"/>
    </location>
</feature>
<feature type="transmembrane region" description="Helical" evidence="2">
    <location>
        <begin position="114"/>
        <end position="136"/>
    </location>
</feature>
<sequence>MSKHITTAAASLTQSGKVQLASDSLSVSKSTPSVTATTKLSLAPSATPDNCQPSGCQAQCTPACSEDQVCSLTTMQRCGMCPPSQCVNKSTLDLPSSKSSSPQLSSSPSSSTPLIVGLTVGLGGGFLLLLALFLCWRRKTRQKAEHQNWTLPTTTSDLTGNQATLTTNYVSTQLGSDRHKENFELKTDDPGTHDSASNSSDYNEKSVPPTVVTTPVSAAHTMPATTDTSISRSLSLKAKTSVAASGTIARSSSMRVTRNEMNREKKRLSDNPFDDLDDESNIVMRRAVSVRKNQRYPKREDESETADIADQRPRSALVTGHDRNSVASIYSATPAIQVMRAKPTIVRVDSLKGRDGKLSRKGTQRSDAASSQDSKSGNSSPSLETPGTQQHLPSSTLSNEPISKAVNNSQNVENINDNDHEHDQHSNEDDDQQALNQ</sequence>